<evidence type="ECO:0000259" key="5">
    <source>
        <dbReference type="SMART" id="SM00895"/>
    </source>
</evidence>
<organism evidence="6 7">
    <name type="scientific">Paracoccus laeviglucosivorans</name>
    <dbReference type="NCBI Taxonomy" id="1197861"/>
    <lineage>
        <taxon>Bacteria</taxon>
        <taxon>Pseudomonadati</taxon>
        <taxon>Pseudomonadota</taxon>
        <taxon>Alphaproteobacteria</taxon>
        <taxon>Rhodobacterales</taxon>
        <taxon>Paracoccaceae</taxon>
        <taxon>Paracoccus</taxon>
    </lineage>
</organism>
<reference evidence="6 7" key="1">
    <citation type="submission" date="2017-05" db="EMBL/GenBank/DDBJ databases">
        <authorList>
            <person name="Varghese N."/>
            <person name="Submissions S."/>
        </authorList>
    </citation>
    <scope>NUCLEOTIDE SEQUENCE [LARGE SCALE GENOMIC DNA]</scope>
    <source>
        <strain evidence="6 7">DSM 100094</strain>
    </source>
</reference>
<dbReference type="InterPro" id="IPR036388">
    <property type="entry name" value="WH-like_DNA-bd_sf"/>
</dbReference>
<dbReference type="SMART" id="SM00345">
    <property type="entry name" value="HTH_GNTR"/>
    <property type="match status" value="1"/>
</dbReference>
<dbReference type="InterPro" id="IPR008920">
    <property type="entry name" value="TF_FadR/GntR_C"/>
</dbReference>
<dbReference type="AlphaFoldDB" id="A0A521B7Z7"/>
<dbReference type="GO" id="GO:0003700">
    <property type="term" value="F:DNA-binding transcription factor activity"/>
    <property type="evidence" value="ECO:0007669"/>
    <property type="project" value="InterPro"/>
</dbReference>
<dbReference type="InterPro" id="IPR000524">
    <property type="entry name" value="Tscrpt_reg_HTH_GntR"/>
</dbReference>
<dbReference type="PANTHER" id="PTHR43537">
    <property type="entry name" value="TRANSCRIPTIONAL REGULATOR, GNTR FAMILY"/>
    <property type="match status" value="1"/>
</dbReference>
<dbReference type="SUPFAM" id="SSF46785">
    <property type="entry name" value="Winged helix' DNA-binding domain"/>
    <property type="match status" value="1"/>
</dbReference>
<accession>A0A521B7Z7</accession>
<dbReference type="Proteomes" id="UP000319014">
    <property type="component" value="Unassembled WGS sequence"/>
</dbReference>
<evidence type="ECO:0000259" key="4">
    <source>
        <dbReference type="SMART" id="SM00345"/>
    </source>
</evidence>
<evidence type="ECO:0000256" key="3">
    <source>
        <dbReference type="ARBA" id="ARBA00023163"/>
    </source>
</evidence>
<dbReference type="Pfam" id="PF07729">
    <property type="entry name" value="FCD"/>
    <property type="match status" value="1"/>
</dbReference>
<feature type="domain" description="HTH gntR-type" evidence="4">
    <location>
        <begin position="11"/>
        <end position="69"/>
    </location>
</feature>
<dbReference type="PANTHER" id="PTHR43537:SF24">
    <property type="entry name" value="GLUCONATE OPERON TRANSCRIPTIONAL REPRESSOR"/>
    <property type="match status" value="1"/>
</dbReference>
<dbReference type="EMBL" id="FXTK01000002">
    <property type="protein sequence ID" value="SMO43203.1"/>
    <property type="molecule type" value="Genomic_DNA"/>
</dbReference>
<evidence type="ECO:0000313" key="7">
    <source>
        <dbReference type="Proteomes" id="UP000319014"/>
    </source>
</evidence>
<dbReference type="OrthoDB" id="7768882at2"/>
<evidence type="ECO:0000256" key="1">
    <source>
        <dbReference type="ARBA" id="ARBA00023015"/>
    </source>
</evidence>
<evidence type="ECO:0000313" key="6">
    <source>
        <dbReference type="EMBL" id="SMO43203.1"/>
    </source>
</evidence>
<dbReference type="SMART" id="SM00895">
    <property type="entry name" value="FCD"/>
    <property type="match status" value="1"/>
</dbReference>
<feature type="domain" description="GntR C-terminal" evidence="5">
    <location>
        <begin position="79"/>
        <end position="206"/>
    </location>
</feature>
<dbReference type="GO" id="GO:0003677">
    <property type="term" value="F:DNA binding"/>
    <property type="evidence" value="ECO:0007669"/>
    <property type="project" value="UniProtKB-KW"/>
</dbReference>
<dbReference type="SUPFAM" id="SSF48008">
    <property type="entry name" value="GntR ligand-binding domain-like"/>
    <property type="match status" value="1"/>
</dbReference>
<dbReference type="Pfam" id="PF00392">
    <property type="entry name" value="GntR"/>
    <property type="match status" value="1"/>
</dbReference>
<dbReference type="InterPro" id="IPR036390">
    <property type="entry name" value="WH_DNA-bd_sf"/>
</dbReference>
<gene>
    <name evidence="6" type="ORF">SAMN06265221_102148</name>
</gene>
<keyword evidence="7" id="KW-1185">Reference proteome</keyword>
<keyword evidence="3" id="KW-0804">Transcription</keyword>
<dbReference type="RefSeq" id="WP_142661692.1">
    <property type="nucleotide sequence ID" value="NZ_FXTK01000002.1"/>
</dbReference>
<dbReference type="InterPro" id="IPR011711">
    <property type="entry name" value="GntR_C"/>
</dbReference>
<sequence length="215" mass="23500">MIEEGTLNRRALAALAHALRQGELRAGQFLSMPQLVDLLKLPLAPVRDAARHAAASGWLEIIPKRGVQVMEATPDIIRDSLDLRMVLDQEGARRRIAGGLEGLAALRQTHQAMLDEALGVGVPGLSLRAMGVDGSLHQYLADGLGNALLRETYAANRIRIDIIQRVRPFVQERVRSAMEEHLAIIAALEARDADAAVAALSLHCARTRHWWGLPD</sequence>
<name>A0A521B7Z7_9RHOB</name>
<evidence type="ECO:0000256" key="2">
    <source>
        <dbReference type="ARBA" id="ARBA00023125"/>
    </source>
</evidence>
<keyword evidence="2 6" id="KW-0238">DNA-binding</keyword>
<dbReference type="Gene3D" id="1.10.10.10">
    <property type="entry name" value="Winged helix-like DNA-binding domain superfamily/Winged helix DNA-binding domain"/>
    <property type="match status" value="1"/>
</dbReference>
<protein>
    <submittedName>
        <fullName evidence="6">DNA-binding transcriptional regulator, GntR family</fullName>
    </submittedName>
</protein>
<proteinExistence type="predicted"/>
<dbReference type="Gene3D" id="1.20.120.530">
    <property type="entry name" value="GntR ligand-binding domain-like"/>
    <property type="match status" value="1"/>
</dbReference>
<keyword evidence="1" id="KW-0805">Transcription regulation</keyword>